<dbReference type="SMART" id="SM00382">
    <property type="entry name" value="AAA"/>
    <property type="match status" value="2"/>
</dbReference>
<dbReference type="FunFam" id="3.40.50.300:FF:000010">
    <property type="entry name" value="Chaperone clpB 1, putative"/>
    <property type="match status" value="1"/>
</dbReference>
<reference evidence="8" key="1">
    <citation type="submission" date="2019-11" db="EMBL/GenBank/DDBJ databases">
        <authorList>
            <person name="Feng L."/>
        </authorList>
    </citation>
    <scope>NUCLEOTIDE SEQUENCE</scope>
    <source>
        <strain evidence="8">AundefinedLFYP135</strain>
    </source>
</reference>
<dbReference type="FunFam" id="3.40.50.300:FF:000025">
    <property type="entry name" value="ATP-dependent Clp protease subunit"/>
    <property type="match status" value="1"/>
</dbReference>
<dbReference type="InterPro" id="IPR041546">
    <property type="entry name" value="ClpA/ClpB_AAA_lid"/>
</dbReference>
<dbReference type="AlphaFoldDB" id="A0A6N2T0M4"/>
<sequence length="766" mass="85596">MNNLLCSRCKKRMAVIFMSRIENGETINEGLCLQCAKELGIPQVKDLIDKMGITDDDIESMNDQMLEMMQNGDFGGMNPEGGEEEDGFEMGGAQPFPFMQGFFGGSDLPEKVPQKEKSAKEPTGRPKKEKKYKYLDNYCENLTRRAREGGIDNIVGREQEIYRVMQILNRRTKNNPCLIGEPGVGKTAVAEGIAKQLASGEVPPRLADKELYMLDLTALVAGTQFRGQFESRVKGLVEDLKNAGNVILFIDEVHNLVGAGDAEGSMNAANILKPALSRGEIQVIGATTFNEYRKHIEKDAALERRFQPVTVNEPSIEDTVQVLMGIKEHYEQFHRVKVAEEICRRAAVLSERYITDRFLPDKAIDLLDEACSCSVLANQSLAQYDESNRRLKELIAKISDMEQSTEPDYEKLAQMRAEQLRLEGKIKEMEPQALNHEVTLEDLAKVIELWTGIPASRVRESELGKVAHLDEALKKHIVGQDEAVELVAAAIRRSRMQISPRRRPASFLFVGPTGVGKTELVKVLSQELFDDADPLIRLDMSEFMEKHAVSRLVGSPPGYVGYDEAGQLTEKVRRKPYSVVLFDEIEKAHPDVLNILLQILDEGRVTDAHGRVVSFENTVVVMTSNAGSEVKEGVVGFNTVPGQVAKDKAMKALSGFLRPEFMARIDEIVVFRPLDEKDFEKIAALMLDELKAPLDEKGIKFDYAPEALTLIAKEAYGRRSGARDIRRIIRKQVEDPICLRLLEDLDHQPALIKAVDQEGKIGLLTA</sequence>
<dbReference type="InterPro" id="IPR019489">
    <property type="entry name" value="Clp_ATPase_C"/>
</dbReference>
<dbReference type="SMART" id="SM01086">
    <property type="entry name" value="ClpB_D2-small"/>
    <property type="match status" value="1"/>
</dbReference>
<dbReference type="GO" id="GO:0016887">
    <property type="term" value="F:ATP hydrolysis activity"/>
    <property type="evidence" value="ECO:0007669"/>
    <property type="project" value="InterPro"/>
</dbReference>
<keyword evidence="2 8" id="KW-0067">ATP-binding</keyword>
<evidence type="ECO:0000256" key="2">
    <source>
        <dbReference type="ARBA" id="ARBA00022840"/>
    </source>
</evidence>
<keyword evidence="8" id="KW-0378">Hydrolase</keyword>
<dbReference type="PANTHER" id="PTHR11638:SF175">
    <property type="entry name" value="ATP-DEPENDENT CLP PROTEASE, ATP-BINDING SUBUNIT CLPC"/>
    <property type="match status" value="1"/>
</dbReference>
<dbReference type="EMBL" id="CACRSL010000003">
    <property type="protein sequence ID" value="VYS98732.1"/>
    <property type="molecule type" value="Genomic_DNA"/>
</dbReference>
<dbReference type="GO" id="GO:0034605">
    <property type="term" value="P:cellular response to heat"/>
    <property type="evidence" value="ECO:0007669"/>
    <property type="project" value="TreeGrafter"/>
</dbReference>
<name>A0A6N2T0M4_9FIRM</name>
<organism evidence="8">
    <name type="scientific">uncultured Anaerotruncus sp</name>
    <dbReference type="NCBI Taxonomy" id="905011"/>
    <lineage>
        <taxon>Bacteria</taxon>
        <taxon>Bacillati</taxon>
        <taxon>Bacillota</taxon>
        <taxon>Clostridia</taxon>
        <taxon>Eubacteriales</taxon>
        <taxon>Oscillospiraceae</taxon>
        <taxon>Anaerotruncus</taxon>
        <taxon>environmental samples</taxon>
    </lineage>
</organism>
<evidence type="ECO:0000256" key="4">
    <source>
        <dbReference type="SAM" id="Coils"/>
    </source>
</evidence>
<feature type="region of interest" description="Disordered" evidence="5">
    <location>
        <begin position="105"/>
        <end position="127"/>
    </location>
</feature>
<dbReference type="InterPro" id="IPR050130">
    <property type="entry name" value="ClpA_ClpB"/>
</dbReference>
<dbReference type="Pfam" id="PF00004">
    <property type="entry name" value="AAA"/>
    <property type="match status" value="1"/>
</dbReference>
<keyword evidence="1" id="KW-0547">Nucleotide-binding</keyword>
<dbReference type="InterPro" id="IPR003593">
    <property type="entry name" value="AAA+_ATPase"/>
</dbReference>
<evidence type="ECO:0000313" key="8">
    <source>
        <dbReference type="EMBL" id="VYS98732.1"/>
    </source>
</evidence>
<dbReference type="PANTHER" id="PTHR11638">
    <property type="entry name" value="ATP-DEPENDENT CLP PROTEASE"/>
    <property type="match status" value="1"/>
</dbReference>
<proteinExistence type="predicted"/>
<feature type="compositionally biased region" description="Basic and acidic residues" evidence="5">
    <location>
        <begin position="108"/>
        <end position="126"/>
    </location>
</feature>
<dbReference type="CDD" id="cd19499">
    <property type="entry name" value="RecA-like_ClpB_Hsp104-like"/>
    <property type="match status" value="1"/>
</dbReference>
<dbReference type="CDD" id="cd00009">
    <property type="entry name" value="AAA"/>
    <property type="match status" value="1"/>
</dbReference>
<gene>
    <name evidence="8" type="primary">clpC_2</name>
    <name evidence="8" type="ORF">AULFYP135_01187</name>
</gene>
<dbReference type="InterPro" id="IPR003959">
    <property type="entry name" value="ATPase_AAA_core"/>
</dbReference>
<keyword evidence="3" id="KW-0143">Chaperone</keyword>
<dbReference type="Gene3D" id="1.10.8.60">
    <property type="match status" value="2"/>
</dbReference>
<dbReference type="GO" id="GO:0005737">
    <property type="term" value="C:cytoplasm"/>
    <property type="evidence" value="ECO:0007669"/>
    <property type="project" value="TreeGrafter"/>
</dbReference>
<dbReference type="PROSITE" id="PS00871">
    <property type="entry name" value="CLPAB_2"/>
    <property type="match status" value="1"/>
</dbReference>
<dbReference type="Pfam" id="PF07724">
    <property type="entry name" value="AAA_2"/>
    <property type="match status" value="1"/>
</dbReference>
<dbReference type="PRINTS" id="PR00300">
    <property type="entry name" value="CLPPROTEASEA"/>
</dbReference>
<accession>A0A6N2T0M4</accession>
<keyword evidence="8" id="KW-0645">Protease</keyword>
<dbReference type="Pfam" id="PF17871">
    <property type="entry name" value="AAA_lid_9"/>
    <property type="match status" value="1"/>
</dbReference>
<dbReference type="Gene3D" id="4.10.860.10">
    <property type="entry name" value="UVR domain"/>
    <property type="match status" value="1"/>
</dbReference>
<feature type="domain" description="Clp ATPase C-terminal" evidence="7">
    <location>
        <begin position="674"/>
        <end position="763"/>
    </location>
</feature>
<feature type="coiled-coil region" evidence="4">
    <location>
        <begin position="377"/>
        <end position="404"/>
    </location>
</feature>
<feature type="domain" description="AAA+ ATPase" evidence="6">
    <location>
        <begin position="503"/>
        <end position="675"/>
    </location>
</feature>
<dbReference type="InterPro" id="IPR027417">
    <property type="entry name" value="P-loop_NTPase"/>
</dbReference>
<dbReference type="GO" id="GO:0005524">
    <property type="term" value="F:ATP binding"/>
    <property type="evidence" value="ECO:0007669"/>
    <property type="project" value="UniProtKB-KW"/>
</dbReference>
<keyword evidence="4" id="KW-0175">Coiled coil</keyword>
<evidence type="ECO:0000256" key="3">
    <source>
        <dbReference type="ARBA" id="ARBA00023186"/>
    </source>
</evidence>
<dbReference type="InterPro" id="IPR001270">
    <property type="entry name" value="ClpA/B"/>
</dbReference>
<evidence type="ECO:0000259" key="6">
    <source>
        <dbReference type="SMART" id="SM00382"/>
    </source>
</evidence>
<evidence type="ECO:0000259" key="7">
    <source>
        <dbReference type="SMART" id="SM01086"/>
    </source>
</evidence>
<dbReference type="GO" id="GO:0008233">
    <property type="term" value="F:peptidase activity"/>
    <property type="evidence" value="ECO:0007669"/>
    <property type="project" value="UniProtKB-KW"/>
</dbReference>
<feature type="domain" description="AAA+ ATPase" evidence="6">
    <location>
        <begin position="172"/>
        <end position="317"/>
    </location>
</feature>
<evidence type="ECO:0000256" key="1">
    <source>
        <dbReference type="ARBA" id="ARBA00022741"/>
    </source>
</evidence>
<protein>
    <submittedName>
        <fullName evidence="8">ATP-dependent Clp protease ATP-binding subunit ClpC</fullName>
    </submittedName>
</protein>
<dbReference type="InterPro" id="IPR028299">
    <property type="entry name" value="ClpA/B_CS2"/>
</dbReference>
<evidence type="ECO:0000256" key="5">
    <source>
        <dbReference type="SAM" id="MobiDB-lite"/>
    </source>
</evidence>
<dbReference type="SUPFAM" id="SSF52540">
    <property type="entry name" value="P-loop containing nucleoside triphosphate hydrolases"/>
    <property type="match status" value="2"/>
</dbReference>
<dbReference type="Gene3D" id="3.40.50.300">
    <property type="entry name" value="P-loop containing nucleotide triphosphate hydrolases"/>
    <property type="match status" value="2"/>
</dbReference>
<dbReference type="GO" id="GO:0006508">
    <property type="term" value="P:proteolysis"/>
    <property type="evidence" value="ECO:0007669"/>
    <property type="project" value="UniProtKB-KW"/>
</dbReference>
<dbReference type="Pfam" id="PF10431">
    <property type="entry name" value="ClpB_D2-small"/>
    <property type="match status" value="1"/>
</dbReference>